<feature type="coiled-coil region" evidence="1">
    <location>
        <begin position="44"/>
        <end position="82"/>
    </location>
</feature>
<evidence type="ECO:0000313" key="4">
    <source>
        <dbReference type="Proteomes" id="UP000682892"/>
    </source>
</evidence>
<feature type="region of interest" description="Disordered" evidence="2">
    <location>
        <begin position="655"/>
        <end position="710"/>
    </location>
</feature>
<dbReference type="AlphaFoldDB" id="Q16IS3"/>
<protein>
    <submittedName>
        <fullName evidence="3">AAEL013565-PA</fullName>
    </submittedName>
</protein>
<evidence type="ECO:0000256" key="2">
    <source>
        <dbReference type="SAM" id="MobiDB-lite"/>
    </source>
</evidence>
<dbReference type="HOGENOM" id="CLU_389144_0_0_1"/>
<accession>Q16IS3</accession>
<organism evidence="3 4">
    <name type="scientific">Aedes aegypti</name>
    <name type="common">Yellowfever mosquito</name>
    <name type="synonym">Culex aegypti</name>
    <dbReference type="NCBI Taxonomy" id="7159"/>
    <lineage>
        <taxon>Eukaryota</taxon>
        <taxon>Metazoa</taxon>
        <taxon>Ecdysozoa</taxon>
        <taxon>Arthropoda</taxon>
        <taxon>Hexapoda</taxon>
        <taxon>Insecta</taxon>
        <taxon>Pterygota</taxon>
        <taxon>Neoptera</taxon>
        <taxon>Endopterygota</taxon>
        <taxon>Diptera</taxon>
        <taxon>Nematocera</taxon>
        <taxon>Culicoidea</taxon>
        <taxon>Culicidae</taxon>
        <taxon>Culicinae</taxon>
        <taxon>Aedini</taxon>
        <taxon>Aedes</taxon>
        <taxon>Stegomyia</taxon>
    </lineage>
</organism>
<dbReference type="EMBL" id="CH478055">
    <property type="protein sequence ID" value="EAT34171.1"/>
    <property type="molecule type" value="Genomic_DNA"/>
</dbReference>
<evidence type="ECO:0000313" key="3">
    <source>
        <dbReference type="EMBL" id="EAT34171.1"/>
    </source>
</evidence>
<gene>
    <name evidence="3" type="ORF">AaeL_AAEL013565</name>
</gene>
<evidence type="ECO:0000256" key="1">
    <source>
        <dbReference type="SAM" id="Coils"/>
    </source>
</evidence>
<dbReference type="GO" id="GO:0005737">
    <property type="term" value="C:cytoplasm"/>
    <property type="evidence" value="ECO:0007669"/>
    <property type="project" value="TreeGrafter"/>
</dbReference>
<feature type="compositionally biased region" description="Basic residues" evidence="2">
    <location>
        <begin position="655"/>
        <end position="672"/>
    </location>
</feature>
<dbReference type="Proteomes" id="UP000682892">
    <property type="component" value="Unassembled WGS sequence"/>
</dbReference>
<dbReference type="eggNOG" id="KOG4410">
    <property type="taxonomic scope" value="Eukaryota"/>
</dbReference>
<reference evidence="3" key="1">
    <citation type="submission" date="2005-10" db="EMBL/GenBank/DDBJ databases">
        <authorList>
            <person name="Loftus B.J."/>
            <person name="Nene V.M."/>
            <person name="Hannick L.I."/>
            <person name="Bidwell S."/>
            <person name="Haas B."/>
            <person name="Amedeo P."/>
            <person name="Orvis J."/>
            <person name="Wortman J.R."/>
            <person name="White O.R."/>
            <person name="Salzberg S."/>
            <person name="Shumway M."/>
            <person name="Koo H."/>
            <person name="Zhao Y."/>
            <person name="Holmes M."/>
            <person name="Miller J."/>
            <person name="Schatz M."/>
            <person name="Pop M."/>
            <person name="Pai G."/>
            <person name="Utterback T."/>
            <person name="Rogers Y.-H."/>
            <person name="Kravitz S."/>
            <person name="Fraser C.M."/>
        </authorList>
    </citation>
    <scope>NUCLEOTIDE SEQUENCE</scope>
    <source>
        <strain evidence="3">Liverpool</strain>
    </source>
</reference>
<dbReference type="PaxDb" id="7159-AAEL013565-PA"/>
<proteinExistence type="predicted"/>
<feature type="compositionally biased region" description="Basic and acidic residues" evidence="2">
    <location>
        <begin position="673"/>
        <end position="698"/>
    </location>
</feature>
<feature type="non-terminal residue" evidence="3">
    <location>
        <position position="1"/>
    </location>
</feature>
<dbReference type="STRING" id="7159.Q16IS3"/>
<keyword evidence="1" id="KW-0175">Coiled coil</keyword>
<reference evidence="3" key="3">
    <citation type="submission" date="2012-09" db="EMBL/GenBank/DDBJ databases">
        <authorList>
            <consortium name="VectorBase"/>
        </authorList>
    </citation>
    <scope>NUCLEOTIDE SEQUENCE</scope>
    <source>
        <strain evidence="3">Liverpool</strain>
    </source>
</reference>
<dbReference type="VEuPathDB" id="VectorBase:AAEL012075"/>
<sequence>RTGDCGNYSRPAKYDQFNWAHSSRTPESVKSKSSRSSTRIVLRLKQLEEERAIQQREWQAEKRAIEQEKFALEAKYKLLQQQFAKRQKSTSCCSDVVGRVISVKHNGESDGLIHSPDGNKPYSNGRAADAPLEQQEVLVVQPVTQRNQSMQLAWVSLQVNRLQSDGSQQLHISALSGPVQKTPKTVDDDTVKMIESCLFPLAHVVRPTLTKGSKQIAANDRVLEPRIELFQSVPDNSERPWNIIDRYQESMLHHYRNHCFAVSMFWETAVYRVITSKSYTHCSKLDPDTGQNKVKIDLRTAVKCIVVLILFIYYRNSNDTYKAHQAILWIVNPDDDHQHIIVAATDEFLLIYLLSIEKIANVWINNIVNDSHGVNDELFGSLNDVWENLSIAQYFFIEADSKICNEEKRNFRSGCYYHKNDLKHDTEDHSHDCHNLPDPVYSSSPPGDMWICSLVLVLYRKKDSIKVNMDWAQEPVKLEVVKVKKLNLTMLKKIIQLQGAGEPFQEMDIHRNEKLDTVVIGSCAVLRLGNHMDNINCYSDWGVGNSINRDVIAKDTPVLTTVHDVQVYDTQPENLFNSYDLSLDLIVIWTEVVCQSKLMPRSAGIELKLLSSRCLVIVQALNCIKEFEEQSGKEIDLEAEDTDVENYLQKFRQNKRSFRRNQSGQRRHRRSDRRVNEKQQNRDADGHDGEGEKPEGEAAKSSNQGGDGPQ</sequence>
<dbReference type="InterPro" id="IPR002698">
    <property type="entry name" value="FTHF_cligase"/>
</dbReference>
<reference evidence="3" key="2">
    <citation type="journal article" date="2007" name="Science">
        <title>Genome sequence of Aedes aegypti, a major arbovirus vector.</title>
        <authorList>
            <person name="Nene V."/>
            <person name="Wortman J.R."/>
            <person name="Lawson D."/>
            <person name="Haas B."/>
            <person name="Kodira C."/>
            <person name="Tu Z.J."/>
            <person name="Loftus B."/>
            <person name="Xi Z."/>
            <person name="Megy K."/>
            <person name="Grabherr M."/>
            <person name="Ren Q."/>
            <person name="Zdobnov E.M."/>
            <person name="Lobo N.F."/>
            <person name="Campbell K.S."/>
            <person name="Brown S.E."/>
            <person name="Bonaldo M.F."/>
            <person name="Zhu J."/>
            <person name="Sinkins S.P."/>
            <person name="Hogenkamp D.G."/>
            <person name="Amedeo P."/>
            <person name="Arensburger P."/>
            <person name="Atkinson P.W."/>
            <person name="Bidwell S."/>
            <person name="Biedler J."/>
            <person name="Birney E."/>
            <person name="Bruggner R.V."/>
            <person name="Costas J."/>
            <person name="Coy M.R."/>
            <person name="Crabtree J."/>
            <person name="Crawford M."/>
            <person name="Debruyn B."/>
            <person name="Decaprio D."/>
            <person name="Eiglmeier K."/>
            <person name="Eisenstadt E."/>
            <person name="El-Dorry H."/>
            <person name="Gelbart W.M."/>
            <person name="Gomes S.L."/>
            <person name="Hammond M."/>
            <person name="Hannick L.I."/>
            <person name="Hogan J.R."/>
            <person name="Holmes M.H."/>
            <person name="Jaffe D."/>
            <person name="Johnston J.S."/>
            <person name="Kennedy R.C."/>
            <person name="Koo H."/>
            <person name="Kravitz S."/>
            <person name="Kriventseva E.V."/>
            <person name="Kulp D."/>
            <person name="Labutti K."/>
            <person name="Lee E."/>
            <person name="Li S."/>
            <person name="Lovin D.D."/>
            <person name="Mao C."/>
            <person name="Mauceli E."/>
            <person name="Menck C.F."/>
            <person name="Miller J.R."/>
            <person name="Montgomery P."/>
            <person name="Mori A."/>
            <person name="Nascimento A.L."/>
            <person name="Naveira H.F."/>
            <person name="Nusbaum C."/>
            <person name="O'leary S."/>
            <person name="Orvis J."/>
            <person name="Pertea M."/>
            <person name="Quesneville H."/>
            <person name="Reidenbach K.R."/>
            <person name="Rogers Y.H."/>
            <person name="Roth C.W."/>
            <person name="Schneider J.R."/>
            <person name="Schatz M."/>
            <person name="Shumway M."/>
            <person name="Stanke M."/>
            <person name="Stinson E.O."/>
            <person name="Tubio J.M."/>
            <person name="Vanzee J.P."/>
            <person name="Verjovski-Almeida S."/>
            <person name="Werner D."/>
            <person name="White O."/>
            <person name="Wyder S."/>
            <person name="Zeng Q."/>
            <person name="Zhao Q."/>
            <person name="Zhao Y."/>
            <person name="Hill C.A."/>
            <person name="Raikhel A.S."/>
            <person name="Soares M.B."/>
            <person name="Knudson D.L."/>
            <person name="Lee N.H."/>
            <person name="Galagan J."/>
            <person name="Salzberg S.L."/>
            <person name="Paulsen I.T."/>
            <person name="Dimopoulos G."/>
            <person name="Collins F.H."/>
            <person name="Birren B."/>
            <person name="Fraser-Liggett C.M."/>
            <person name="Severson D.W."/>
        </authorList>
    </citation>
    <scope>NUCLEOTIDE SEQUENCE [LARGE SCALE GENOMIC DNA]</scope>
    <source>
        <strain evidence="3">Liverpool</strain>
    </source>
</reference>
<name>Q16IS3_AEDAE</name>
<dbReference type="PANTHER" id="PTHR13017">
    <property type="entry name" value="5-FORMYLTETRAHYDROFOLATE CYCLO-LIGASE-RELATED"/>
    <property type="match status" value="1"/>
</dbReference>
<dbReference type="PANTHER" id="PTHR13017:SF0">
    <property type="entry name" value="METHENYLTETRAHYDROFOLATE SYNTHASE DOMAIN-CONTAINING PROTEIN"/>
    <property type="match status" value="1"/>
</dbReference>